<dbReference type="AlphaFoldDB" id="A0A409XMT8"/>
<evidence type="ECO:0000313" key="3">
    <source>
        <dbReference type="Proteomes" id="UP000283269"/>
    </source>
</evidence>
<dbReference type="STRING" id="93625.A0A409XMT8"/>
<feature type="transmembrane region" description="Helical" evidence="1">
    <location>
        <begin position="233"/>
        <end position="258"/>
    </location>
</feature>
<feature type="transmembrane region" description="Helical" evidence="1">
    <location>
        <begin position="59"/>
        <end position="84"/>
    </location>
</feature>
<dbReference type="Proteomes" id="UP000283269">
    <property type="component" value="Unassembled WGS sequence"/>
</dbReference>
<dbReference type="InParanoid" id="A0A409XMT8"/>
<evidence type="ECO:0000256" key="1">
    <source>
        <dbReference type="SAM" id="Phobius"/>
    </source>
</evidence>
<gene>
    <name evidence="2" type="ORF">CVT25_007316</name>
</gene>
<accession>A0A409XMT8</accession>
<dbReference type="OrthoDB" id="3267806at2759"/>
<keyword evidence="1" id="KW-1133">Transmembrane helix</keyword>
<feature type="transmembrane region" description="Helical" evidence="1">
    <location>
        <begin position="123"/>
        <end position="141"/>
    </location>
</feature>
<sequence length="333" mass="36700">MTSAGTDLIGLGMAHRFVKSWLIGNLGGAVAYGITITLAWNCLILLGRSTQNISSCMRSIMRILIIFMCLIETASFILATGGVINWSKTSADPMDLVNSFNLGTTFLSIRIESGCSGDLVLRWIYGTFMHSLSFGWIWRCIMPYEEIARPGRIVVIVFVTLLTLTSLGVGLCALVTRPPVVQWSRYRILTLFEIIALVVNGSISTLIIARILYHQRYLRKIFGADHGPAYTRVLSILIESASLTLFLSLTHVILAASYGPADAASSPENMVFVKLIPQTNTIAPILIIFRVAQGRTWQNDPTKSIAANEDFDARHMQSLKFAMNDSVSVFEAV</sequence>
<evidence type="ECO:0000313" key="2">
    <source>
        <dbReference type="EMBL" id="PPQ92068.1"/>
    </source>
</evidence>
<feature type="transmembrane region" description="Helical" evidence="1">
    <location>
        <begin position="270"/>
        <end position="289"/>
    </location>
</feature>
<reference evidence="2 3" key="1">
    <citation type="journal article" date="2018" name="Evol. Lett.">
        <title>Horizontal gene cluster transfer increased hallucinogenic mushroom diversity.</title>
        <authorList>
            <person name="Reynolds H.T."/>
            <person name="Vijayakumar V."/>
            <person name="Gluck-Thaler E."/>
            <person name="Korotkin H.B."/>
            <person name="Matheny P.B."/>
            <person name="Slot J.C."/>
        </authorList>
    </citation>
    <scope>NUCLEOTIDE SEQUENCE [LARGE SCALE GENOMIC DNA]</scope>
    <source>
        <strain evidence="2 3">2631</strain>
    </source>
</reference>
<proteinExistence type="predicted"/>
<keyword evidence="1" id="KW-0812">Transmembrane</keyword>
<keyword evidence="1" id="KW-0472">Membrane</keyword>
<comment type="caution">
    <text evidence="2">The sequence shown here is derived from an EMBL/GenBank/DDBJ whole genome shotgun (WGS) entry which is preliminary data.</text>
</comment>
<name>A0A409XMT8_PSICY</name>
<organism evidence="2 3">
    <name type="scientific">Psilocybe cyanescens</name>
    <dbReference type="NCBI Taxonomy" id="93625"/>
    <lineage>
        <taxon>Eukaryota</taxon>
        <taxon>Fungi</taxon>
        <taxon>Dikarya</taxon>
        <taxon>Basidiomycota</taxon>
        <taxon>Agaricomycotina</taxon>
        <taxon>Agaricomycetes</taxon>
        <taxon>Agaricomycetidae</taxon>
        <taxon>Agaricales</taxon>
        <taxon>Agaricineae</taxon>
        <taxon>Strophariaceae</taxon>
        <taxon>Psilocybe</taxon>
    </lineage>
</organism>
<dbReference type="EMBL" id="NHYD01001128">
    <property type="protein sequence ID" value="PPQ92068.1"/>
    <property type="molecule type" value="Genomic_DNA"/>
</dbReference>
<keyword evidence="3" id="KW-1185">Reference proteome</keyword>
<protein>
    <submittedName>
        <fullName evidence="2">Uncharacterized protein</fullName>
    </submittedName>
</protein>
<feature type="transmembrane region" description="Helical" evidence="1">
    <location>
        <begin position="188"/>
        <end position="213"/>
    </location>
</feature>
<feature type="transmembrane region" description="Helical" evidence="1">
    <location>
        <begin position="20"/>
        <end position="47"/>
    </location>
</feature>
<feature type="transmembrane region" description="Helical" evidence="1">
    <location>
        <begin position="153"/>
        <end position="176"/>
    </location>
</feature>